<feature type="compositionally biased region" description="Low complexity" evidence="1">
    <location>
        <begin position="247"/>
        <end position="258"/>
    </location>
</feature>
<evidence type="ECO:0000313" key="4">
    <source>
        <dbReference type="WBParaSite" id="GPUH_0000076001-mRNA-1"/>
    </source>
</evidence>
<keyword evidence="3" id="KW-1185">Reference proteome</keyword>
<feature type="region of interest" description="Disordered" evidence="1">
    <location>
        <begin position="51"/>
        <end position="71"/>
    </location>
</feature>
<dbReference type="AlphaFoldDB" id="A0A183CWB9"/>
<protein>
    <submittedName>
        <fullName evidence="2 4">Uncharacterized protein</fullName>
    </submittedName>
</protein>
<evidence type="ECO:0000313" key="2">
    <source>
        <dbReference type="EMBL" id="VDK28674.1"/>
    </source>
</evidence>
<sequence>MNGAVSHVDDVIMKAHRDMVHGEEGTWSPTTATTVPTRTCSKNSLVTSFTDQSSRLPMTSSTASNSDSCSARSIERNFVSSRPDPYAEISMSLFNTYGSSGSAHTSTSDTRLISRRNTDESIYSTGTDTVTCSTCPDGGDSTLTDSNSAHSSTVSDRTLQARPLLNHSEHSLLLSAPQFHPAQDTLGTRSSYTNLLEQPPPPLFDSKLCNLNGTSVELEQKRNEVSLRPKRVAPPPPRHTSRVKQQSSPLKIPKISSPPRRTVCEITTELPPNRAFYGSSSCRTKVRPCLPPPNPPASKQFERNAQSSQSLVDLITPSYQYHRSNSAGKALPIETSM</sequence>
<name>A0A183CWB9_9BILA</name>
<gene>
    <name evidence="2" type="ORF">GPUH_LOCUS760</name>
</gene>
<evidence type="ECO:0000256" key="1">
    <source>
        <dbReference type="SAM" id="MobiDB-lite"/>
    </source>
</evidence>
<organism evidence="4">
    <name type="scientific">Gongylonema pulchrum</name>
    <dbReference type="NCBI Taxonomy" id="637853"/>
    <lineage>
        <taxon>Eukaryota</taxon>
        <taxon>Metazoa</taxon>
        <taxon>Ecdysozoa</taxon>
        <taxon>Nematoda</taxon>
        <taxon>Chromadorea</taxon>
        <taxon>Rhabditida</taxon>
        <taxon>Spirurina</taxon>
        <taxon>Spiruromorpha</taxon>
        <taxon>Spiruroidea</taxon>
        <taxon>Gongylonematidae</taxon>
        <taxon>Gongylonema</taxon>
    </lineage>
</organism>
<dbReference type="WBParaSite" id="GPUH_0000076001-mRNA-1">
    <property type="protein sequence ID" value="GPUH_0000076001-mRNA-1"/>
    <property type="gene ID" value="GPUH_0000076001"/>
</dbReference>
<dbReference type="EMBL" id="UYRT01000756">
    <property type="protein sequence ID" value="VDK28674.1"/>
    <property type="molecule type" value="Genomic_DNA"/>
</dbReference>
<feature type="compositionally biased region" description="Low complexity" evidence="1">
    <location>
        <begin position="59"/>
        <end position="71"/>
    </location>
</feature>
<evidence type="ECO:0000313" key="3">
    <source>
        <dbReference type="Proteomes" id="UP000271098"/>
    </source>
</evidence>
<accession>A0A183CWB9</accession>
<proteinExistence type="predicted"/>
<feature type="region of interest" description="Disordered" evidence="1">
    <location>
        <begin position="220"/>
        <end position="258"/>
    </location>
</feature>
<reference evidence="2 3" key="2">
    <citation type="submission" date="2018-11" db="EMBL/GenBank/DDBJ databases">
        <authorList>
            <consortium name="Pathogen Informatics"/>
        </authorList>
    </citation>
    <scope>NUCLEOTIDE SEQUENCE [LARGE SCALE GENOMIC DNA]</scope>
</reference>
<reference evidence="4" key="1">
    <citation type="submission" date="2016-06" db="UniProtKB">
        <authorList>
            <consortium name="WormBaseParasite"/>
        </authorList>
    </citation>
    <scope>IDENTIFICATION</scope>
</reference>
<dbReference type="OrthoDB" id="536948at2759"/>
<dbReference type="Proteomes" id="UP000271098">
    <property type="component" value="Unassembled WGS sequence"/>
</dbReference>